<keyword evidence="2" id="KW-0472">Membrane</keyword>
<keyword evidence="4" id="KW-1185">Reference proteome</keyword>
<evidence type="ECO:0000256" key="2">
    <source>
        <dbReference type="SAM" id="Phobius"/>
    </source>
</evidence>
<gene>
    <name evidence="3" type="ORF">SCHPADRAFT_890856</name>
</gene>
<sequence length="406" mass="45148">MSIAIAPPAYISLAVKGDPDASQEEAQKIVVETMSKLDELDRDRAWNTVMDSEANQKLMKEHIEKLASETLAVRKAFEDIYHLLGDFDAYKFKDSEGNELEPLQPGWNGLRVEYNKLLSDSKEDAILIKGICDRYIETILGMLEDKTVTKEDLLKELEYFIKETKKSQAKAKGNADDWDNLRVSVNTYQTQIELAFKSARPDVDKSAVEEKIRELKLKIADAEKFISNCVIAGGVGLAATVGGAILCCFCPWAAVLFVGGVLTMLGSAVAYSVKQRELDESAYCTSLLDDKAELKKQETELQRLEDLEETRTEKLNELKQQLVDSKGDFEAITLQLAALANFWQSVHSDLQGALTHIGDLDPEEITLYGLKSRAGPRLAGSVYIVLSKVLGTYVSQMTSLDENTDE</sequence>
<evidence type="ECO:0000313" key="4">
    <source>
        <dbReference type="Proteomes" id="UP000053477"/>
    </source>
</evidence>
<dbReference type="Gene3D" id="1.20.1170.10">
    <property type="match status" value="1"/>
</dbReference>
<feature type="transmembrane region" description="Helical" evidence="2">
    <location>
        <begin position="252"/>
        <end position="273"/>
    </location>
</feature>
<feature type="transmembrane region" description="Helical" evidence="2">
    <location>
        <begin position="225"/>
        <end position="246"/>
    </location>
</feature>
<protein>
    <submittedName>
        <fullName evidence="3">Uncharacterized protein</fullName>
    </submittedName>
</protein>
<dbReference type="AlphaFoldDB" id="A0A0H2RL56"/>
<dbReference type="InParanoid" id="A0A0H2RL56"/>
<dbReference type="OrthoDB" id="3018030at2759"/>
<feature type="coiled-coil region" evidence="1">
    <location>
        <begin position="287"/>
        <end position="324"/>
    </location>
</feature>
<keyword evidence="2" id="KW-1133">Transmembrane helix</keyword>
<accession>A0A0H2RL56</accession>
<evidence type="ECO:0000256" key="1">
    <source>
        <dbReference type="SAM" id="Coils"/>
    </source>
</evidence>
<proteinExistence type="predicted"/>
<keyword evidence="1" id="KW-0175">Coiled coil</keyword>
<evidence type="ECO:0000313" key="3">
    <source>
        <dbReference type="EMBL" id="KLO12372.1"/>
    </source>
</evidence>
<name>A0A0H2RL56_9AGAM</name>
<dbReference type="Proteomes" id="UP000053477">
    <property type="component" value="Unassembled WGS sequence"/>
</dbReference>
<keyword evidence="2" id="KW-0812">Transmembrane</keyword>
<dbReference type="SUPFAM" id="SSF58100">
    <property type="entry name" value="Bacterial hemolysins"/>
    <property type="match status" value="1"/>
</dbReference>
<organism evidence="3 4">
    <name type="scientific">Schizopora paradoxa</name>
    <dbReference type="NCBI Taxonomy" id="27342"/>
    <lineage>
        <taxon>Eukaryota</taxon>
        <taxon>Fungi</taxon>
        <taxon>Dikarya</taxon>
        <taxon>Basidiomycota</taxon>
        <taxon>Agaricomycotina</taxon>
        <taxon>Agaricomycetes</taxon>
        <taxon>Hymenochaetales</taxon>
        <taxon>Schizoporaceae</taxon>
        <taxon>Schizopora</taxon>
    </lineage>
</organism>
<reference evidence="3 4" key="1">
    <citation type="submission" date="2015-04" db="EMBL/GenBank/DDBJ databases">
        <title>Complete genome sequence of Schizopora paradoxa KUC8140, a cosmopolitan wood degrader in East Asia.</title>
        <authorList>
            <consortium name="DOE Joint Genome Institute"/>
            <person name="Min B."/>
            <person name="Park H."/>
            <person name="Jang Y."/>
            <person name="Kim J.-J."/>
            <person name="Kim K.H."/>
            <person name="Pangilinan J."/>
            <person name="Lipzen A."/>
            <person name="Riley R."/>
            <person name="Grigoriev I.V."/>
            <person name="Spatafora J.W."/>
            <person name="Choi I.-G."/>
        </authorList>
    </citation>
    <scope>NUCLEOTIDE SEQUENCE [LARGE SCALE GENOMIC DNA]</scope>
    <source>
        <strain evidence="3 4">KUC8140</strain>
    </source>
</reference>
<dbReference type="EMBL" id="KQ085979">
    <property type="protein sequence ID" value="KLO12372.1"/>
    <property type="molecule type" value="Genomic_DNA"/>
</dbReference>